<keyword evidence="2" id="KW-1185">Reference proteome</keyword>
<proteinExistence type="predicted"/>
<evidence type="ECO:0000313" key="1">
    <source>
        <dbReference type="EMBL" id="KAJ2903921.1"/>
    </source>
</evidence>
<organism evidence="1 2">
    <name type="scientific">Zalerion maritima</name>
    <dbReference type="NCBI Taxonomy" id="339359"/>
    <lineage>
        <taxon>Eukaryota</taxon>
        <taxon>Fungi</taxon>
        <taxon>Dikarya</taxon>
        <taxon>Ascomycota</taxon>
        <taxon>Pezizomycotina</taxon>
        <taxon>Sordariomycetes</taxon>
        <taxon>Lulworthiomycetidae</taxon>
        <taxon>Lulworthiales</taxon>
        <taxon>Lulworthiaceae</taxon>
        <taxon>Zalerion</taxon>
    </lineage>
</organism>
<dbReference type="Proteomes" id="UP001201980">
    <property type="component" value="Unassembled WGS sequence"/>
</dbReference>
<accession>A0AAD5WTN0</accession>
<reference evidence="1" key="1">
    <citation type="submission" date="2022-07" db="EMBL/GenBank/DDBJ databases">
        <title>Draft genome sequence of Zalerion maritima ATCC 34329, a (micro)plastics degrading marine fungus.</title>
        <authorList>
            <person name="Paco A."/>
            <person name="Goncalves M.F.M."/>
            <person name="Rocha-Santos T.A.P."/>
            <person name="Alves A."/>
        </authorList>
    </citation>
    <scope>NUCLEOTIDE SEQUENCE</scope>
    <source>
        <strain evidence="1">ATCC 34329</strain>
    </source>
</reference>
<dbReference type="EMBL" id="JAKWBI020000066">
    <property type="protein sequence ID" value="KAJ2903921.1"/>
    <property type="molecule type" value="Genomic_DNA"/>
</dbReference>
<evidence type="ECO:0000313" key="2">
    <source>
        <dbReference type="Proteomes" id="UP001201980"/>
    </source>
</evidence>
<name>A0AAD5WTN0_9PEZI</name>
<sequence length="175" mass="19855">MSKLKFHQALKGTWLGHMIFEPWRQTCSLLQACFVWGKRLPALCHSAKPRFQAKSDIQIIIRLCQGHPLRVADPLPPGVGWDKAQDGHRALPSRDVLRMAHRGGSRLTTGNIIIIQRRWMEGARLKEVCGRRGRDGDTRTREVDACLDPFSHRPPKILELLADQEKSKVKLAAQV</sequence>
<comment type="caution">
    <text evidence="1">The sequence shown here is derived from an EMBL/GenBank/DDBJ whole genome shotgun (WGS) entry which is preliminary data.</text>
</comment>
<protein>
    <submittedName>
        <fullName evidence="1">Uncharacterized protein</fullName>
    </submittedName>
</protein>
<gene>
    <name evidence="1" type="ORF">MKZ38_009085</name>
</gene>
<dbReference type="AlphaFoldDB" id="A0AAD5WTN0"/>